<dbReference type="AlphaFoldDB" id="A0A0L8GE05"/>
<evidence type="ECO:0000313" key="1">
    <source>
        <dbReference type="EMBL" id="KOF75153.1"/>
    </source>
</evidence>
<sequence>MNIWYLDNSRMDWFETQEMRSIFHTFSEKVPAIILSHKCAGIKQIEDFFLSQIWFL</sequence>
<reference evidence="1" key="1">
    <citation type="submission" date="2015-07" db="EMBL/GenBank/DDBJ databases">
        <title>MeaNS - Measles Nucleotide Surveillance Program.</title>
        <authorList>
            <person name="Tran T."/>
            <person name="Druce J."/>
        </authorList>
    </citation>
    <scope>NUCLEOTIDE SEQUENCE</scope>
    <source>
        <strain evidence="1">UCB-OBI-ISO-001</strain>
        <tissue evidence="1">Gonad</tissue>
    </source>
</reference>
<name>A0A0L8GE05_OCTBM</name>
<dbReference type="EMBL" id="KQ422300">
    <property type="protein sequence ID" value="KOF75153.1"/>
    <property type="molecule type" value="Genomic_DNA"/>
</dbReference>
<protein>
    <submittedName>
        <fullName evidence="1">Uncharacterized protein</fullName>
    </submittedName>
</protein>
<accession>A0A0L8GE05</accession>
<organism evidence="1">
    <name type="scientific">Octopus bimaculoides</name>
    <name type="common">California two-spotted octopus</name>
    <dbReference type="NCBI Taxonomy" id="37653"/>
    <lineage>
        <taxon>Eukaryota</taxon>
        <taxon>Metazoa</taxon>
        <taxon>Spiralia</taxon>
        <taxon>Lophotrochozoa</taxon>
        <taxon>Mollusca</taxon>
        <taxon>Cephalopoda</taxon>
        <taxon>Coleoidea</taxon>
        <taxon>Octopodiformes</taxon>
        <taxon>Octopoda</taxon>
        <taxon>Incirrata</taxon>
        <taxon>Octopodidae</taxon>
        <taxon>Octopus</taxon>
    </lineage>
</organism>
<proteinExistence type="predicted"/>
<gene>
    <name evidence="1" type="ORF">OCBIM_22035197mg</name>
</gene>